<dbReference type="AlphaFoldDB" id="A0AAV1IS72"/>
<sequence length="217" mass="24936">MFLLRNVYFQVEIINSLYSLSVHDAFVDLRHCCRPKLTTGSLTTLKRSVANKSVSIQKGYLYDKMNDLPNATHWTLNDYKWIQRLFRLPCRLEGPSWRWKAGQTSIDAATVIIARVDDSRESVHPEGRATLTILNCRGCERPITTKLIRLNVHVSRRAQCDLGGPYTKLSHNIFFLRRFNMQGEVKPLAFSCYALYVNLLVYFLAALAKYCISAVNK</sequence>
<reference evidence="2 3" key="1">
    <citation type="submission" date="2023-11" db="EMBL/GenBank/DDBJ databases">
        <authorList>
            <person name="Okamura Y."/>
        </authorList>
    </citation>
    <scope>NUCLEOTIDE SEQUENCE [LARGE SCALE GENOMIC DNA]</scope>
</reference>
<keyword evidence="3" id="KW-1185">Reference proteome</keyword>
<feature type="transmembrane region" description="Helical" evidence="1">
    <location>
        <begin position="193"/>
        <end position="212"/>
    </location>
</feature>
<evidence type="ECO:0000313" key="3">
    <source>
        <dbReference type="Proteomes" id="UP001497472"/>
    </source>
</evidence>
<accession>A0AAV1IS72</accession>
<evidence type="ECO:0000313" key="2">
    <source>
        <dbReference type="EMBL" id="CAK1539924.1"/>
    </source>
</evidence>
<gene>
    <name evidence="2" type="ORF">LNINA_LOCUS19</name>
</gene>
<organism evidence="2 3">
    <name type="scientific">Leptosia nina</name>
    <dbReference type="NCBI Taxonomy" id="320188"/>
    <lineage>
        <taxon>Eukaryota</taxon>
        <taxon>Metazoa</taxon>
        <taxon>Ecdysozoa</taxon>
        <taxon>Arthropoda</taxon>
        <taxon>Hexapoda</taxon>
        <taxon>Insecta</taxon>
        <taxon>Pterygota</taxon>
        <taxon>Neoptera</taxon>
        <taxon>Endopterygota</taxon>
        <taxon>Lepidoptera</taxon>
        <taxon>Glossata</taxon>
        <taxon>Ditrysia</taxon>
        <taxon>Papilionoidea</taxon>
        <taxon>Pieridae</taxon>
        <taxon>Pierinae</taxon>
        <taxon>Leptosia</taxon>
    </lineage>
</organism>
<evidence type="ECO:0000256" key="1">
    <source>
        <dbReference type="SAM" id="Phobius"/>
    </source>
</evidence>
<protein>
    <submittedName>
        <fullName evidence="2">Uncharacterized protein</fullName>
    </submittedName>
</protein>
<name>A0AAV1IS72_9NEOP</name>
<comment type="caution">
    <text evidence="2">The sequence shown here is derived from an EMBL/GenBank/DDBJ whole genome shotgun (WGS) entry which is preliminary data.</text>
</comment>
<keyword evidence="1" id="KW-0472">Membrane</keyword>
<proteinExistence type="predicted"/>
<dbReference type="EMBL" id="CAVLEF010000001">
    <property type="protein sequence ID" value="CAK1539924.1"/>
    <property type="molecule type" value="Genomic_DNA"/>
</dbReference>
<keyword evidence="1" id="KW-0812">Transmembrane</keyword>
<keyword evidence="1" id="KW-1133">Transmembrane helix</keyword>
<dbReference type="Proteomes" id="UP001497472">
    <property type="component" value="Unassembled WGS sequence"/>
</dbReference>